<evidence type="ECO:0000256" key="1">
    <source>
        <dbReference type="ARBA" id="ARBA00022679"/>
    </source>
</evidence>
<dbReference type="InterPro" id="IPR000182">
    <property type="entry name" value="GNAT_dom"/>
</dbReference>
<dbReference type="InterPro" id="IPR050832">
    <property type="entry name" value="Bact_Acetyltransf"/>
</dbReference>
<evidence type="ECO:0000313" key="5">
    <source>
        <dbReference type="Proteomes" id="UP000008495"/>
    </source>
</evidence>
<dbReference type="GO" id="GO:0016747">
    <property type="term" value="F:acyltransferase activity, transferring groups other than amino-acyl groups"/>
    <property type="evidence" value="ECO:0007669"/>
    <property type="project" value="InterPro"/>
</dbReference>
<protein>
    <submittedName>
        <fullName evidence="4">Putative acetyltransferase</fullName>
    </submittedName>
</protein>
<evidence type="ECO:0000256" key="2">
    <source>
        <dbReference type="ARBA" id="ARBA00023315"/>
    </source>
</evidence>
<name>K6VME4_9MICO</name>
<keyword evidence="1 4" id="KW-0808">Transferase</keyword>
<gene>
    <name evidence="4" type="ORF">AUCHE_01_00820</name>
</gene>
<dbReference type="AlphaFoldDB" id="K6VME4"/>
<evidence type="ECO:0000259" key="3">
    <source>
        <dbReference type="PROSITE" id="PS51186"/>
    </source>
</evidence>
<feature type="domain" description="N-acetyltransferase" evidence="3">
    <location>
        <begin position="10"/>
        <end position="170"/>
    </location>
</feature>
<dbReference type="STRING" id="100225.SAMN05421595_1648"/>
<dbReference type="CDD" id="cd04301">
    <property type="entry name" value="NAT_SF"/>
    <property type="match status" value="1"/>
</dbReference>
<evidence type="ECO:0000313" key="4">
    <source>
        <dbReference type="EMBL" id="GAB76520.1"/>
    </source>
</evidence>
<comment type="caution">
    <text evidence="4">The sequence shown here is derived from an EMBL/GenBank/DDBJ whole genome shotgun (WGS) entry which is preliminary data.</text>
</comment>
<reference evidence="4 5" key="1">
    <citation type="submission" date="2012-08" db="EMBL/GenBank/DDBJ databases">
        <title>Whole genome shotgun sequence of Austwickia chelonae NBRC 105200.</title>
        <authorList>
            <person name="Yoshida I."/>
            <person name="Hosoyama A."/>
            <person name="Tsuchikane K."/>
            <person name="Katsumata H."/>
            <person name="Ando Y."/>
            <person name="Ohji S."/>
            <person name="Hamada M."/>
            <person name="Tamura T."/>
            <person name="Yamazoe A."/>
            <person name="Yamazaki S."/>
            <person name="Fujita N."/>
        </authorList>
    </citation>
    <scope>NUCLEOTIDE SEQUENCE [LARGE SCALE GENOMIC DNA]</scope>
    <source>
        <strain evidence="4 5">NBRC 105200</strain>
    </source>
</reference>
<dbReference type="InterPro" id="IPR016181">
    <property type="entry name" value="Acyl_CoA_acyltransferase"/>
</dbReference>
<organism evidence="4 5">
    <name type="scientific">Austwickia chelonae NBRC 105200</name>
    <dbReference type="NCBI Taxonomy" id="1184607"/>
    <lineage>
        <taxon>Bacteria</taxon>
        <taxon>Bacillati</taxon>
        <taxon>Actinomycetota</taxon>
        <taxon>Actinomycetes</taxon>
        <taxon>Micrococcales</taxon>
        <taxon>Dermatophilaceae</taxon>
        <taxon>Austwickia</taxon>
    </lineage>
</organism>
<keyword evidence="2" id="KW-0012">Acyltransferase</keyword>
<dbReference type="Gene3D" id="3.40.630.30">
    <property type="match status" value="1"/>
</dbReference>
<dbReference type="Pfam" id="PF00583">
    <property type="entry name" value="Acetyltransf_1"/>
    <property type="match status" value="1"/>
</dbReference>
<dbReference type="EMBL" id="BAGZ01000001">
    <property type="protein sequence ID" value="GAB76520.1"/>
    <property type="molecule type" value="Genomic_DNA"/>
</dbReference>
<keyword evidence="5" id="KW-1185">Reference proteome</keyword>
<dbReference type="SUPFAM" id="SSF55729">
    <property type="entry name" value="Acyl-CoA N-acyltransferases (Nat)"/>
    <property type="match status" value="1"/>
</dbReference>
<dbReference type="PROSITE" id="PS51186">
    <property type="entry name" value="GNAT"/>
    <property type="match status" value="1"/>
</dbReference>
<proteinExistence type="predicted"/>
<accession>K6VME4</accession>
<dbReference type="Proteomes" id="UP000008495">
    <property type="component" value="Unassembled WGS sequence"/>
</dbReference>
<dbReference type="PANTHER" id="PTHR43877">
    <property type="entry name" value="AMINOALKYLPHOSPHONATE N-ACETYLTRANSFERASE-RELATED-RELATED"/>
    <property type="match status" value="1"/>
</dbReference>
<sequence>MPSPTKPTEFPVRRALATDADEFVRLKTLIFRAWPFPVDLDIEPEWPRRCAQVYRDLLAGPGFASFVVDDPNRPGALLGCVTVAVDQRLPIPGSTGRVAYVADMCTVPEFRGQGLGRALLRAATRWAGHQGAGRVHLYATEQGRRLYSSEGFESGGPFLVMECGLGGADL</sequence>
<dbReference type="RefSeq" id="WP_006501270.1">
    <property type="nucleotide sequence ID" value="NZ_BAGZ01000001.1"/>
</dbReference>
<dbReference type="eggNOG" id="COG0456">
    <property type="taxonomic scope" value="Bacteria"/>
</dbReference>